<dbReference type="Gene3D" id="1.25.40.20">
    <property type="entry name" value="Ankyrin repeat-containing domain"/>
    <property type="match status" value="1"/>
</dbReference>
<dbReference type="OMA" id="MSCACAD"/>
<evidence type="ECO:0000313" key="3">
    <source>
        <dbReference type="Proteomes" id="UP000694398"/>
    </source>
</evidence>
<dbReference type="AlphaFoldDB" id="A0A8C2UXS4"/>
<sequence>MSCACADGDFNYSKQLLESGFGPNVHKSRERTGLSLAAARGNGDTCQLLHKFALHLCGHVDTIQFLASNGLKIDISERESAMESHSLLHPKFQQGEGVLSSFQTTWQEFVGDLSFWRALLLIFVIVCCLLALAPPFMENQPELVH</sequence>
<reference evidence="2" key="1">
    <citation type="submission" date="2025-08" db="UniProtKB">
        <authorList>
            <consortium name="Ensembl"/>
        </authorList>
    </citation>
    <scope>IDENTIFICATION</scope>
</reference>
<organism evidence="2 3">
    <name type="scientific">Chinchilla lanigera</name>
    <name type="common">Long-tailed chinchilla</name>
    <name type="synonym">Chinchilla villidera</name>
    <dbReference type="NCBI Taxonomy" id="34839"/>
    <lineage>
        <taxon>Eukaryota</taxon>
        <taxon>Metazoa</taxon>
        <taxon>Chordata</taxon>
        <taxon>Craniata</taxon>
        <taxon>Vertebrata</taxon>
        <taxon>Euteleostomi</taxon>
        <taxon>Mammalia</taxon>
        <taxon>Eutheria</taxon>
        <taxon>Euarchontoglires</taxon>
        <taxon>Glires</taxon>
        <taxon>Rodentia</taxon>
        <taxon>Hystricomorpha</taxon>
        <taxon>Chinchillidae</taxon>
        <taxon>Chinchilla</taxon>
    </lineage>
</organism>
<proteinExistence type="predicted"/>
<dbReference type="GeneTree" id="ENSGT00940000157094"/>
<keyword evidence="1" id="KW-0812">Transmembrane</keyword>
<keyword evidence="1" id="KW-1133">Transmembrane helix</keyword>
<protein>
    <submittedName>
        <fullName evidence="2">Uncharacterized protein</fullName>
    </submittedName>
</protein>
<evidence type="ECO:0000256" key="1">
    <source>
        <dbReference type="SAM" id="Phobius"/>
    </source>
</evidence>
<keyword evidence="3" id="KW-1185">Reference proteome</keyword>
<keyword evidence="1" id="KW-0472">Membrane</keyword>
<name>A0A8C2UXS4_CHILA</name>
<dbReference type="Proteomes" id="UP000694398">
    <property type="component" value="Unassembled WGS sequence"/>
</dbReference>
<dbReference type="InterPro" id="IPR036770">
    <property type="entry name" value="Ankyrin_rpt-contain_sf"/>
</dbReference>
<evidence type="ECO:0000313" key="2">
    <source>
        <dbReference type="Ensembl" id="ENSCLAP00000007317.1"/>
    </source>
</evidence>
<feature type="transmembrane region" description="Helical" evidence="1">
    <location>
        <begin position="118"/>
        <end position="137"/>
    </location>
</feature>
<reference evidence="2" key="2">
    <citation type="submission" date="2025-09" db="UniProtKB">
        <authorList>
            <consortium name="Ensembl"/>
        </authorList>
    </citation>
    <scope>IDENTIFICATION</scope>
</reference>
<accession>A0A8C2UXS4</accession>
<dbReference type="Ensembl" id="ENSCLAT00000007433.1">
    <property type="protein sequence ID" value="ENSCLAP00000007317.1"/>
    <property type="gene ID" value="ENSCLAG00000005146.1"/>
</dbReference>
<dbReference type="SUPFAM" id="SSF48403">
    <property type="entry name" value="Ankyrin repeat"/>
    <property type="match status" value="1"/>
</dbReference>